<dbReference type="EMBL" id="CP092332">
    <property type="protein sequence ID" value="WGK93756.1"/>
    <property type="molecule type" value="Genomic_DNA"/>
</dbReference>
<reference evidence="1 2" key="1">
    <citation type="submission" date="2022-02" db="EMBL/GenBank/DDBJ databases">
        <authorList>
            <person name="Cha I.-T."/>
            <person name="Lee K.-E."/>
            <person name="Park S.-J."/>
        </authorList>
    </citation>
    <scope>NUCLEOTIDE SEQUENCE [LARGE SCALE GENOMIC DNA]</scope>
    <source>
        <strain evidence="1 2">K3R-10</strain>
    </source>
</reference>
<evidence type="ECO:0000313" key="1">
    <source>
        <dbReference type="EMBL" id="WGK93756.1"/>
    </source>
</evidence>
<gene>
    <name evidence="1" type="ORF">MG292_06545</name>
</gene>
<proteinExistence type="predicted"/>
<name>A0ABY8N352_9FLAO</name>
<sequence length="129" mass="15076">MKLELKHLAPYLPYGLNLKINTPFGATDRKFEIDCGHDFNLHLSECNIKPILRPLSDLTKEIEVNGEKFVPYEMLNYKPTIKHVADYPFSFIDLQYISYYSFDCLLEWHFDVFGLIENGLAIDINTLKE</sequence>
<keyword evidence="2" id="KW-1185">Reference proteome</keyword>
<evidence type="ECO:0000313" key="2">
    <source>
        <dbReference type="Proteomes" id="UP001232117"/>
    </source>
</evidence>
<accession>A0ABY8N352</accession>
<reference evidence="1 2" key="2">
    <citation type="submission" date="2023-06" db="EMBL/GenBank/DDBJ databases">
        <title>Complete Genome Sequence of Flavobacterium keumense K3R-10.</title>
        <authorList>
            <person name="Jeong H."/>
            <person name="Jhang S.Y."/>
            <person name="Kim J.N."/>
        </authorList>
    </citation>
    <scope>NUCLEOTIDE SEQUENCE [LARGE SCALE GENOMIC DNA]</scope>
    <source>
        <strain evidence="1 2">K3R-10</strain>
    </source>
</reference>
<organism evidence="1 2">
    <name type="scientific">Flavobacterium keumense</name>
    <dbReference type="NCBI Taxonomy" id="1306518"/>
    <lineage>
        <taxon>Bacteria</taxon>
        <taxon>Pseudomonadati</taxon>
        <taxon>Bacteroidota</taxon>
        <taxon>Flavobacteriia</taxon>
        <taxon>Flavobacteriales</taxon>
        <taxon>Flavobacteriaceae</taxon>
        <taxon>Flavobacterium</taxon>
    </lineage>
</organism>
<protein>
    <submittedName>
        <fullName evidence="1">Uncharacterized protein</fullName>
    </submittedName>
</protein>
<dbReference type="RefSeq" id="WP_264533516.1">
    <property type="nucleotide sequence ID" value="NZ_CP092332.1"/>
</dbReference>
<dbReference type="Proteomes" id="UP001232117">
    <property type="component" value="Chromosome"/>
</dbReference>